<dbReference type="EMBL" id="JACXVP010000009">
    <property type="protein sequence ID" value="KAG5586537.1"/>
    <property type="molecule type" value="Genomic_DNA"/>
</dbReference>
<name>A0A9J5XDQ2_SOLCO</name>
<evidence type="ECO:0000313" key="2">
    <source>
        <dbReference type="Proteomes" id="UP000824120"/>
    </source>
</evidence>
<sequence length="147" mass="17254">MFVVRNLQKIRSLSIKLCHEKLVKIQAPTLEYLSYSSYRSLDELDIVEYQNLKTVEMSFTSGRFIERRISRSHFLERVIDAPNLVSLEHEGYLIPLLKFAKESSKLKNFILNSSRYHLDVEWFCRLMEFLSNSTSSSKVSLHISKCD</sequence>
<reference evidence="1 2" key="1">
    <citation type="submission" date="2020-09" db="EMBL/GenBank/DDBJ databases">
        <title>De no assembly of potato wild relative species, Solanum commersonii.</title>
        <authorList>
            <person name="Cho K."/>
        </authorList>
    </citation>
    <scope>NUCLEOTIDE SEQUENCE [LARGE SCALE GENOMIC DNA]</scope>
    <source>
        <strain evidence="1">LZ3.2</strain>
        <tissue evidence="1">Leaf</tissue>
    </source>
</reference>
<dbReference type="AlphaFoldDB" id="A0A9J5XDQ2"/>
<organism evidence="1 2">
    <name type="scientific">Solanum commersonii</name>
    <name type="common">Commerson's wild potato</name>
    <name type="synonym">Commerson's nightshade</name>
    <dbReference type="NCBI Taxonomy" id="4109"/>
    <lineage>
        <taxon>Eukaryota</taxon>
        <taxon>Viridiplantae</taxon>
        <taxon>Streptophyta</taxon>
        <taxon>Embryophyta</taxon>
        <taxon>Tracheophyta</taxon>
        <taxon>Spermatophyta</taxon>
        <taxon>Magnoliopsida</taxon>
        <taxon>eudicotyledons</taxon>
        <taxon>Gunneridae</taxon>
        <taxon>Pentapetalae</taxon>
        <taxon>asterids</taxon>
        <taxon>lamiids</taxon>
        <taxon>Solanales</taxon>
        <taxon>Solanaceae</taxon>
        <taxon>Solanoideae</taxon>
        <taxon>Solaneae</taxon>
        <taxon>Solanum</taxon>
    </lineage>
</organism>
<dbReference type="Proteomes" id="UP000824120">
    <property type="component" value="Chromosome 9"/>
</dbReference>
<accession>A0A9J5XDQ2</accession>
<protein>
    <submittedName>
        <fullName evidence="1">Uncharacterized protein</fullName>
    </submittedName>
</protein>
<gene>
    <name evidence="1" type="ORF">H5410_046971</name>
</gene>
<dbReference type="OrthoDB" id="1838638at2759"/>
<proteinExistence type="predicted"/>
<keyword evidence="2" id="KW-1185">Reference proteome</keyword>
<evidence type="ECO:0000313" key="1">
    <source>
        <dbReference type="EMBL" id="KAG5586537.1"/>
    </source>
</evidence>
<comment type="caution">
    <text evidence="1">The sequence shown here is derived from an EMBL/GenBank/DDBJ whole genome shotgun (WGS) entry which is preliminary data.</text>
</comment>